<keyword evidence="2" id="KW-1185">Reference proteome</keyword>
<gene>
    <name evidence="1" type="ORF">SAMN05660748_0066</name>
</gene>
<evidence type="ECO:0000313" key="1">
    <source>
        <dbReference type="EMBL" id="SOC46135.1"/>
    </source>
</evidence>
<accession>A0A285UW42</accession>
<sequence length="269" mass="26941">MLIAMTSAKGAPGVTTAALALALSWPRRTVLAELDPAGGDVLAGYGRGEVSAGGLAELELAARRGGPARHLEAHLLQLDAGGRVRLLPGLADPIGARHVDWHRLAGALAAVDGGTTDALADCGRLGAEHFPRDAVRRAAAVIVVTGSSLRAVRAATHAVAALKAESAAGAGTGPLAAVVVAAGDPYGEREIGDALGVPVLGALPRDDKAASVLSDGAPAGRFFPQSALLRAAREVAARVAEFAARHEALLSPPAEVPAPAPLIGHGHGR</sequence>
<name>A0A285UW42_9ACTN</name>
<organism evidence="1 2">
    <name type="scientific">Blastococcus aggregatus</name>
    <dbReference type="NCBI Taxonomy" id="38502"/>
    <lineage>
        <taxon>Bacteria</taxon>
        <taxon>Bacillati</taxon>
        <taxon>Actinomycetota</taxon>
        <taxon>Actinomycetes</taxon>
        <taxon>Geodermatophilales</taxon>
        <taxon>Geodermatophilaceae</taxon>
        <taxon>Blastococcus</taxon>
    </lineage>
</organism>
<dbReference type="EMBL" id="OBQI01000001">
    <property type="protein sequence ID" value="SOC46135.1"/>
    <property type="molecule type" value="Genomic_DNA"/>
</dbReference>
<evidence type="ECO:0008006" key="3">
    <source>
        <dbReference type="Google" id="ProtNLM"/>
    </source>
</evidence>
<protein>
    <recommendedName>
        <fullName evidence="3">MinD-like ATPase involved in chromosome partitioning or flagellar assembly</fullName>
    </recommendedName>
</protein>
<dbReference type="Gene3D" id="3.40.50.300">
    <property type="entry name" value="P-loop containing nucleotide triphosphate hydrolases"/>
    <property type="match status" value="1"/>
</dbReference>
<proteinExistence type="predicted"/>
<reference evidence="2" key="1">
    <citation type="submission" date="2017-08" db="EMBL/GenBank/DDBJ databases">
        <authorList>
            <person name="Varghese N."/>
            <person name="Submissions S."/>
        </authorList>
    </citation>
    <scope>NUCLEOTIDE SEQUENCE [LARGE SCALE GENOMIC DNA]</scope>
    <source>
        <strain evidence="2">DSM 4725</strain>
    </source>
</reference>
<dbReference type="OrthoDB" id="5243870at2"/>
<dbReference type="Proteomes" id="UP000219435">
    <property type="component" value="Unassembled WGS sequence"/>
</dbReference>
<dbReference type="SUPFAM" id="SSF52540">
    <property type="entry name" value="P-loop containing nucleoside triphosphate hydrolases"/>
    <property type="match status" value="1"/>
</dbReference>
<dbReference type="AlphaFoldDB" id="A0A285UW42"/>
<dbReference type="InterPro" id="IPR027417">
    <property type="entry name" value="P-loop_NTPase"/>
</dbReference>
<evidence type="ECO:0000313" key="2">
    <source>
        <dbReference type="Proteomes" id="UP000219435"/>
    </source>
</evidence>